<dbReference type="EC" id="3.5.1.94" evidence="5"/>
<dbReference type="EMBL" id="CP029210">
    <property type="protein sequence ID" value="AWI54838.1"/>
    <property type="molecule type" value="Genomic_DNA"/>
</dbReference>
<evidence type="ECO:0000256" key="4">
    <source>
        <dbReference type="ARBA" id="ARBA00060634"/>
    </source>
</evidence>
<dbReference type="Gene3D" id="3.40.50.880">
    <property type="match status" value="1"/>
</dbReference>
<evidence type="ECO:0000256" key="1">
    <source>
        <dbReference type="ARBA" id="ARBA00011083"/>
    </source>
</evidence>
<proteinExistence type="inferred from homology"/>
<protein>
    <recommendedName>
        <fullName evidence="5">gamma-glutamyl-gamma-aminobutyrate hydrolase</fullName>
        <ecNumber evidence="5">3.5.1.94</ecNumber>
    </recommendedName>
</protein>
<comment type="pathway">
    <text evidence="4">Amine and polyamine degradation; putrescine degradation; 4-aminobutanoate from putrescine: step 4/4.</text>
</comment>
<evidence type="ECO:0000256" key="2">
    <source>
        <dbReference type="ARBA" id="ARBA00052718"/>
    </source>
</evidence>
<dbReference type="KEGG" id="aon:DEH84_16490"/>
<dbReference type="OrthoDB" id="9813383at2"/>
<evidence type="ECO:0000313" key="6">
    <source>
        <dbReference type="EMBL" id="AWI54838.1"/>
    </source>
</evidence>
<organism evidence="6 7">
    <name type="scientific">Aquabacterium olei</name>
    <dbReference type="NCBI Taxonomy" id="1296669"/>
    <lineage>
        <taxon>Bacteria</taxon>
        <taxon>Pseudomonadati</taxon>
        <taxon>Pseudomonadota</taxon>
        <taxon>Betaproteobacteria</taxon>
        <taxon>Burkholderiales</taxon>
        <taxon>Aquabacterium</taxon>
    </lineage>
</organism>
<comment type="similarity">
    <text evidence="1">Belongs to the peptidase C26 family.</text>
</comment>
<evidence type="ECO:0000256" key="3">
    <source>
        <dbReference type="ARBA" id="ARBA00055068"/>
    </source>
</evidence>
<dbReference type="GO" id="GO:0033969">
    <property type="term" value="F:gamma-glutamyl-gamma-aminobutyrate hydrolase activity"/>
    <property type="evidence" value="ECO:0007669"/>
    <property type="project" value="UniProtKB-EC"/>
</dbReference>
<dbReference type="InterPro" id="IPR044668">
    <property type="entry name" value="PuuD-like"/>
</dbReference>
<keyword evidence="6" id="KW-0378">Hydrolase</keyword>
<keyword evidence="7" id="KW-1185">Reference proteome</keyword>
<dbReference type="CDD" id="cd01745">
    <property type="entry name" value="GATase1_2"/>
    <property type="match status" value="1"/>
</dbReference>
<name>A0A2U8FVM1_9BURK</name>
<dbReference type="InterPro" id="IPR011697">
    <property type="entry name" value="Peptidase_C26"/>
</dbReference>
<dbReference type="SUPFAM" id="SSF52317">
    <property type="entry name" value="Class I glutamine amidotransferase-like"/>
    <property type="match status" value="1"/>
</dbReference>
<accession>A0A2U8FVM1</accession>
<comment type="function">
    <text evidence="3">Involved in the breakdown of putrescine via hydrolysis of the gamma-glutamyl linkage of gamma-glutamyl-gamma-aminobutyrate.</text>
</comment>
<dbReference type="AlphaFoldDB" id="A0A2U8FVM1"/>
<dbReference type="PANTHER" id="PTHR43235:SF1">
    <property type="entry name" value="GLUTAMINE AMIDOTRANSFERASE PB2B2.05-RELATED"/>
    <property type="match status" value="1"/>
</dbReference>
<dbReference type="GO" id="GO:0006598">
    <property type="term" value="P:polyamine catabolic process"/>
    <property type="evidence" value="ECO:0007669"/>
    <property type="project" value="TreeGrafter"/>
</dbReference>
<evidence type="ECO:0000256" key="5">
    <source>
        <dbReference type="ARBA" id="ARBA00066788"/>
    </source>
</evidence>
<comment type="catalytic activity">
    <reaction evidence="2">
        <text>4-(gamma-L-glutamylamino)butanoate + H2O = 4-aminobutanoate + L-glutamate</text>
        <dbReference type="Rhea" id="RHEA:19737"/>
        <dbReference type="ChEBI" id="CHEBI:15377"/>
        <dbReference type="ChEBI" id="CHEBI:29985"/>
        <dbReference type="ChEBI" id="CHEBI:58800"/>
        <dbReference type="ChEBI" id="CHEBI:59888"/>
        <dbReference type="EC" id="3.5.1.94"/>
    </reaction>
</comment>
<dbReference type="PROSITE" id="PS51273">
    <property type="entry name" value="GATASE_TYPE_1"/>
    <property type="match status" value="1"/>
</dbReference>
<dbReference type="FunFam" id="3.40.50.880:FF:000030">
    <property type="entry name" value="Gamma-glutamyl-gamma-aminobutyrate hydrolase PuuD"/>
    <property type="match status" value="1"/>
</dbReference>
<reference evidence="6 7" key="1">
    <citation type="submission" date="2018-05" db="EMBL/GenBank/DDBJ databases">
        <title>complete genome sequence of Aquabacterium olei NBRC 110486.</title>
        <authorList>
            <person name="Tang B."/>
            <person name="Chang J."/>
            <person name="Zhang L."/>
            <person name="Yang H."/>
        </authorList>
    </citation>
    <scope>NUCLEOTIDE SEQUENCE [LARGE SCALE GENOMIC DNA]</scope>
    <source>
        <strain evidence="6 7">NBRC 110486</strain>
    </source>
</reference>
<gene>
    <name evidence="6" type="ORF">DEH84_16490</name>
</gene>
<dbReference type="GO" id="GO:0005829">
    <property type="term" value="C:cytosol"/>
    <property type="evidence" value="ECO:0007669"/>
    <property type="project" value="TreeGrafter"/>
</dbReference>
<dbReference type="PANTHER" id="PTHR43235">
    <property type="entry name" value="GLUTAMINE AMIDOTRANSFERASE PB2B2.05-RELATED"/>
    <property type="match status" value="1"/>
</dbReference>
<evidence type="ECO:0000313" key="7">
    <source>
        <dbReference type="Proteomes" id="UP000244892"/>
    </source>
</evidence>
<sequence>MVSSAPHLIERALPRHAPRVLIPACNRPLGQHPFHMVGRKYVEAVRLAGCLPVIVPAAHPDELPAWLDLADGVLLTGSPSNVHPDHFDEAVHDPTLPLDPMRDRWTLPLIREAVARGLPLLGICRGFQETNVALGGTLHQAVHEQQGLADHRAPADDEPVETQYGLAHSVSLKPGGVLASLLPASEVRVNSLHGQGVKRLAPGLRVEATAPDGLVEAFSVADGPGFSLCVQWHPEWQAADNPVSMAILTAFGDACRAWQRVHHPAEAQAGTR</sequence>
<dbReference type="Proteomes" id="UP000244892">
    <property type="component" value="Chromosome"/>
</dbReference>
<dbReference type="InterPro" id="IPR029062">
    <property type="entry name" value="Class_I_gatase-like"/>
</dbReference>
<dbReference type="Pfam" id="PF07722">
    <property type="entry name" value="Peptidase_C26"/>
    <property type="match status" value="1"/>
</dbReference>
<dbReference type="RefSeq" id="WP_109037906.1">
    <property type="nucleotide sequence ID" value="NZ_CP029210.1"/>
</dbReference>